<dbReference type="InterPro" id="IPR001737">
    <property type="entry name" value="KsgA/Erm"/>
</dbReference>
<keyword evidence="1 7" id="KW-0963">Cytoplasm</keyword>
<dbReference type="NCBIfam" id="TIGR00755">
    <property type="entry name" value="ksgA"/>
    <property type="match status" value="1"/>
</dbReference>
<dbReference type="EMBL" id="FOVR01000004">
    <property type="protein sequence ID" value="SFO27931.1"/>
    <property type="molecule type" value="Genomic_DNA"/>
</dbReference>
<keyword evidence="4 7" id="KW-0808">Transferase</keyword>
<evidence type="ECO:0000259" key="9">
    <source>
        <dbReference type="SMART" id="SM00650"/>
    </source>
</evidence>
<dbReference type="InterPro" id="IPR020596">
    <property type="entry name" value="rRNA_Ade_Mease_Trfase_CS"/>
</dbReference>
<dbReference type="Proteomes" id="UP000199236">
    <property type="component" value="Unassembled WGS sequence"/>
</dbReference>
<dbReference type="STRING" id="655353.SAMN04488056_104233"/>
<evidence type="ECO:0000256" key="1">
    <source>
        <dbReference type="ARBA" id="ARBA00022490"/>
    </source>
</evidence>
<proteinExistence type="inferred from homology"/>
<keyword evidence="2 7" id="KW-0698">rRNA processing</keyword>
<dbReference type="Gene3D" id="3.40.50.150">
    <property type="entry name" value="Vaccinia Virus protein VP39"/>
    <property type="match status" value="1"/>
</dbReference>
<dbReference type="CDD" id="cd02440">
    <property type="entry name" value="AdoMet_MTases"/>
    <property type="match status" value="1"/>
</dbReference>
<gene>
    <name evidence="7" type="primary">rsmA</name>
    <name evidence="7" type="synonym">ksgA</name>
    <name evidence="10" type="ORF">SAMN04488056_104233</name>
</gene>
<dbReference type="GO" id="GO:0003723">
    <property type="term" value="F:RNA binding"/>
    <property type="evidence" value="ECO:0007669"/>
    <property type="project" value="UniProtKB-UniRule"/>
</dbReference>
<evidence type="ECO:0000256" key="8">
    <source>
        <dbReference type="PROSITE-ProRule" id="PRU01026"/>
    </source>
</evidence>
<dbReference type="InterPro" id="IPR011530">
    <property type="entry name" value="rRNA_adenine_dimethylase"/>
</dbReference>
<dbReference type="InterPro" id="IPR029063">
    <property type="entry name" value="SAM-dependent_MTases_sf"/>
</dbReference>
<evidence type="ECO:0000313" key="11">
    <source>
        <dbReference type="Proteomes" id="UP000199236"/>
    </source>
</evidence>
<evidence type="ECO:0000256" key="5">
    <source>
        <dbReference type="ARBA" id="ARBA00022691"/>
    </source>
</evidence>
<comment type="subcellular location">
    <subcellularLocation>
        <location evidence="7">Cytoplasm</location>
    </subcellularLocation>
</comment>
<dbReference type="InterPro" id="IPR023165">
    <property type="entry name" value="rRNA_Ade_diMease-like_C"/>
</dbReference>
<feature type="binding site" evidence="7 8">
    <location>
        <position position="30"/>
    </location>
    <ligand>
        <name>S-adenosyl-L-methionine</name>
        <dbReference type="ChEBI" id="CHEBI:59789"/>
    </ligand>
</feature>
<comment type="function">
    <text evidence="7">Specifically dimethylates two adjacent adenosines (A1518 and A1519) in the loop of a conserved hairpin near the 3'-end of 16S rRNA in the 30S particle. May play a critical role in biogenesis of 30S subunits.</text>
</comment>
<keyword evidence="11" id="KW-1185">Reference proteome</keyword>
<protein>
    <recommendedName>
        <fullName evidence="7">Ribosomal RNA small subunit methyltransferase A</fullName>
        <ecNumber evidence="7">2.1.1.182</ecNumber>
    </recommendedName>
    <alternativeName>
        <fullName evidence="7">16S rRNA (adenine(1518)-N(6)/adenine(1519)-N(6))-dimethyltransferase</fullName>
    </alternativeName>
    <alternativeName>
        <fullName evidence="7">16S rRNA dimethyladenosine transferase</fullName>
    </alternativeName>
    <alternativeName>
        <fullName evidence="7">16S rRNA dimethylase</fullName>
    </alternativeName>
    <alternativeName>
        <fullName evidence="7">S-adenosylmethionine-6-N', N'-adenosyl(rRNA) dimethyltransferase</fullName>
    </alternativeName>
</protein>
<dbReference type="InterPro" id="IPR020598">
    <property type="entry name" value="rRNA_Ade_methylase_Trfase_N"/>
</dbReference>
<dbReference type="GO" id="GO:0005829">
    <property type="term" value="C:cytosol"/>
    <property type="evidence" value="ECO:0007669"/>
    <property type="project" value="TreeGrafter"/>
</dbReference>
<evidence type="ECO:0000256" key="4">
    <source>
        <dbReference type="ARBA" id="ARBA00022679"/>
    </source>
</evidence>
<dbReference type="SMART" id="SM00650">
    <property type="entry name" value="rADc"/>
    <property type="match status" value="1"/>
</dbReference>
<name>A0A1I5FXJ9_9HYPH</name>
<organism evidence="10 11">
    <name type="scientific">Cohaesibacter marisflavi</name>
    <dbReference type="NCBI Taxonomy" id="655353"/>
    <lineage>
        <taxon>Bacteria</taxon>
        <taxon>Pseudomonadati</taxon>
        <taxon>Pseudomonadota</taxon>
        <taxon>Alphaproteobacteria</taxon>
        <taxon>Hyphomicrobiales</taxon>
        <taxon>Cohaesibacteraceae</taxon>
    </lineage>
</organism>
<dbReference type="AlphaFoldDB" id="A0A1I5FXJ9"/>
<feature type="binding site" evidence="7 8">
    <location>
        <position position="55"/>
    </location>
    <ligand>
        <name>S-adenosyl-L-methionine</name>
        <dbReference type="ChEBI" id="CHEBI:59789"/>
    </ligand>
</feature>
<feature type="binding site" evidence="7 8">
    <location>
        <position position="103"/>
    </location>
    <ligand>
        <name>S-adenosyl-L-methionine</name>
        <dbReference type="ChEBI" id="CHEBI:59789"/>
    </ligand>
</feature>
<feature type="domain" description="Ribosomal RNA adenine methylase transferase N-terminal" evidence="9">
    <location>
        <begin position="35"/>
        <end position="211"/>
    </location>
</feature>
<dbReference type="SUPFAM" id="SSF53335">
    <property type="entry name" value="S-adenosyl-L-methionine-dependent methyltransferases"/>
    <property type="match status" value="1"/>
</dbReference>
<dbReference type="PROSITE" id="PS01131">
    <property type="entry name" value="RRNA_A_DIMETH"/>
    <property type="match status" value="1"/>
</dbReference>
<dbReference type="RefSeq" id="WP_090071753.1">
    <property type="nucleotide sequence ID" value="NZ_FOVR01000004.1"/>
</dbReference>
<keyword evidence="6 7" id="KW-0694">RNA-binding</keyword>
<evidence type="ECO:0000256" key="6">
    <source>
        <dbReference type="ARBA" id="ARBA00022884"/>
    </source>
</evidence>
<keyword evidence="3 7" id="KW-0489">Methyltransferase</keyword>
<evidence type="ECO:0000256" key="7">
    <source>
        <dbReference type="HAMAP-Rule" id="MF_00607"/>
    </source>
</evidence>
<dbReference type="Gene3D" id="1.10.8.100">
    <property type="entry name" value="Ribosomal RNA adenine dimethylase-like, domain 2"/>
    <property type="match status" value="1"/>
</dbReference>
<reference evidence="10 11" key="1">
    <citation type="submission" date="2016-10" db="EMBL/GenBank/DDBJ databases">
        <authorList>
            <person name="de Groot N.N."/>
        </authorList>
    </citation>
    <scope>NUCLEOTIDE SEQUENCE [LARGE SCALE GENOMIC DNA]</scope>
    <source>
        <strain evidence="10 11">CGMCC 1.9157</strain>
    </source>
</reference>
<evidence type="ECO:0000256" key="3">
    <source>
        <dbReference type="ARBA" id="ARBA00022603"/>
    </source>
</evidence>
<accession>A0A1I5FXJ9</accession>
<dbReference type="OrthoDB" id="9814755at2"/>
<dbReference type="PANTHER" id="PTHR11727">
    <property type="entry name" value="DIMETHYLADENOSINE TRANSFERASE"/>
    <property type="match status" value="1"/>
</dbReference>
<dbReference type="PANTHER" id="PTHR11727:SF7">
    <property type="entry name" value="DIMETHYLADENOSINE TRANSFERASE-RELATED"/>
    <property type="match status" value="1"/>
</dbReference>
<comment type="similarity">
    <text evidence="7">Belongs to the class I-like SAM-binding methyltransferase superfamily. rRNA adenine N(6)-methyltransferase family. RsmA subfamily.</text>
</comment>
<feature type="binding site" evidence="7 8">
    <location>
        <position position="123"/>
    </location>
    <ligand>
        <name>S-adenosyl-L-methionine</name>
        <dbReference type="ChEBI" id="CHEBI:59789"/>
    </ligand>
</feature>
<sequence>MAQIDDLPPLRDVIERHDLRAKKSLGQNFLLDLNLTCRIARSAGDLSNHTIIEVGPGPGGLTRALLHEGAKRVIAIEMDSRALGALEEIGAHYPGRLEIIEGDALKVDMTSLVPEGPARIVANLPYNVGTQLLLNWLEADPWPPFYESLTLMFQKEVAERIIATEEDKAYGRLGVIAGWRTHADKLFDVAKECFSPPPKVTSSIVHLVPKADPLPCRLRTLEQVTAAAFGQRRKMLRQSLKSLGVDHLRLIEEAGLEPTQRAETVSVEGFVAMANGLDAMRGS</sequence>
<dbReference type="HAMAP" id="MF_00607">
    <property type="entry name" value="16SrRNA_methyltr_A"/>
    <property type="match status" value="1"/>
</dbReference>
<dbReference type="PROSITE" id="PS51689">
    <property type="entry name" value="SAM_RNA_A_N6_MT"/>
    <property type="match status" value="1"/>
</dbReference>
<keyword evidence="5 7" id="KW-0949">S-adenosyl-L-methionine</keyword>
<dbReference type="Pfam" id="PF00398">
    <property type="entry name" value="RrnaAD"/>
    <property type="match status" value="1"/>
</dbReference>
<comment type="catalytic activity">
    <reaction evidence="7">
        <text>adenosine(1518)/adenosine(1519) in 16S rRNA + 4 S-adenosyl-L-methionine = N(6)-dimethyladenosine(1518)/N(6)-dimethyladenosine(1519) in 16S rRNA + 4 S-adenosyl-L-homocysteine + 4 H(+)</text>
        <dbReference type="Rhea" id="RHEA:19609"/>
        <dbReference type="Rhea" id="RHEA-COMP:10232"/>
        <dbReference type="Rhea" id="RHEA-COMP:10233"/>
        <dbReference type="ChEBI" id="CHEBI:15378"/>
        <dbReference type="ChEBI" id="CHEBI:57856"/>
        <dbReference type="ChEBI" id="CHEBI:59789"/>
        <dbReference type="ChEBI" id="CHEBI:74411"/>
        <dbReference type="ChEBI" id="CHEBI:74493"/>
        <dbReference type="EC" id="2.1.1.182"/>
    </reaction>
</comment>
<evidence type="ECO:0000256" key="2">
    <source>
        <dbReference type="ARBA" id="ARBA00022552"/>
    </source>
</evidence>
<dbReference type="FunFam" id="1.10.8.100:FF:000001">
    <property type="entry name" value="Ribosomal RNA small subunit methyltransferase A"/>
    <property type="match status" value="1"/>
</dbReference>
<feature type="binding site" evidence="7 8">
    <location>
        <position position="28"/>
    </location>
    <ligand>
        <name>S-adenosyl-L-methionine</name>
        <dbReference type="ChEBI" id="CHEBI:59789"/>
    </ligand>
</feature>
<dbReference type="GO" id="GO:0052908">
    <property type="term" value="F:16S rRNA (adenine(1518)-N(6)/adenine(1519)-N(6))-dimethyltransferase activity"/>
    <property type="evidence" value="ECO:0007669"/>
    <property type="project" value="UniProtKB-EC"/>
</dbReference>
<dbReference type="EC" id="2.1.1.182" evidence="7"/>
<evidence type="ECO:0000313" key="10">
    <source>
        <dbReference type="EMBL" id="SFO27931.1"/>
    </source>
</evidence>
<feature type="binding site" evidence="7 8">
    <location>
        <position position="77"/>
    </location>
    <ligand>
        <name>S-adenosyl-L-methionine</name>
        <dbReference type="ChEBI" id="CHEBI:59789"/>
    </ligand>
</feature>